<name>T1XFU3_VARPD</name>
<evidence type="ECO:0000313" key="2">
    <source>
        <dbReference type="Proteomes" id="UP000016223"/>
    </source>
</evidence>
<accession>T1XFU3</accession>
<dbReference type="AlphaFoldDB" id="T1XFU3"/>
<proteinExistence type="predicted"/>
<dbReference type="Proteomes" id="UP000016223">
    <property type="component" value="Chromosome 1"/>
</dbReference>
<gene>
    <name evidence="1" type="ORF">VAPA_1c41170</name>
</gene>
<dbReference type="KEGG" id="vpd:VAPA_1c41170"/>
<sequence>MRARIVARIGHASKPKPQCPSKKPWHAALAWVVHELPRESRSVQQRTHHPCALARKLLLKYLLLFFARGHGLGDIEKLTLEQWVADILGLKVKPSSDAIINTSMLPSRNERMIPIKA</sequence>
<dbReference type="PATRIC" id="fig|1246301.3.peg.4165"/>
<protein>
    <submittedName>
        <fullName evidence="1">Uncharacterized protein</fullName>
    </submittedName>
</protein>
<organism evidence="1 2">
    <name type="scientific">Variovorax paradoxus B4</name>
    <dbReference type="NCBI Taxonomy" id="1246301"/>
    <lineage>
        <taxon>Bacteria</taxon>
        <taxon>Pseudomonadati</taxon>
        <taxon>Pseudomonadota</taxon>
        <taxon>Betaproteobacteria</taxon>
        <taxon>Burkholderiales</taxon>
        <taxon>Comamonadaceae</taxon>
        <taxon>Variovorax</taxon>
    </lineage>
</organism>
<evidence type="ECO:0000313" key="1">
    <source>
        <dbReference type="EMBL" id="AGU51194.1"/>
    </source>
</evidence>
<reference evidence="1 2" key="1">
    <citation type="submission" date="2012-10" db="EMBL/GenBank/DDBJ databases">
        <title>Genome sequence of Variovorax paradoxus B4.</title>
        <authorList>
            <person name="Schuldes J."/>
            <person name="Brandt U."/>
            <person name="Hiessl S."/>
            <person name="Wuebbeler J.H."/>
            <person name="Thuermer A."/>
            <person name="Steinbuechel A."/>
            <person name="Daniel R."/>
        </authorList>
    </citation>
    <scope>NUCLEOTIDE SEQUENCE [LARGE SCALE GENOMIC DNA]</scope>
    <source>
        <strain evidence="1 2">B4</strain>
    </source>
</reference>
<dbReference type="HOGENOM" id="CLU_2083861_0_0_4"/>
<dbReference type="EMBL" id="CP003911">
    <property type="protein sequence ID" value="AGU51194.1"/>
    <property type="molecule type" value="Genomic_DNA"/>
</dbReference>